<evidence type="ECO:0000313" key="1">
    <source>
        <dbReference type="EMBL" id="CAD8327690.1"/>
    </source>
</evidence>
<sequence length="102" mass="11001">MHHLVTVSGSDGYCCNCQRVSDGIPVSTTSMFSINSNHFSSPFSTHPCPVQCQPSLATSALLIPFNRFHGGTACKRDRKVKAASSSFDMSHHCMAAVQLIRG</sequence>
<evidence type="ECO:0000313" key="2">
    <source>
        <dbReference type="EMBL" id="CAD8327691.1"/>
    </source>
</evidence>
<proteinExistence type="predicted"/>
<reference evidence="2" key="1">
    <citation type="submission" date="2021-01" db="EMBL/GenBank/DDBJ databases">
        <authorList>
            <person name="Corre E."/>
            <person name="Pelletier E."/>
            <person name="Niang G."/>
            <person name="Scheremetjew M."/>
            <person name="Finn R."/>
            <person name="Kale V."/>
            <person name="Holt S."/>
            <person name="Cochrane G."/>
            <person name="Meng A."/>
            <person name="Brown T."/>
            <person name="Cohen L."/>
        </authorList>
    </citation>
    <scope>NUCLEOTIDE SEQUENCE</scope>
    <source>
        <strain evidence="2">CCMP147</strain>
    </source>
</reference>
<protein>
    <submittedName>
        <fullName evidence="2">Uncharacterized protein</fullName>
    </submittedName>
</protein>
<organism evidence="2">
    <name type="scientific">Pseudictyota dubia</name>
    <dbReference type="NCBI Taxonomy" id="2749911"/>
    <lineage>
        <taxon>Eukaryota</taxon>
        <taxon>Sar</taxon>
        <taxon>Stramenopiles</taxon>
        <taxon>Ochrophyta</taxon>
        <taxon>Bacillariophyta</taxon>
        <taxon>Mediophyceae</taxon>
        <taxon>Biddulphiophycidae</taxon>
        <taxon>Eupodiscales</taxon>
        <taxon>Odontellaceae</taxon>
        <taxon>Pseudictyota</taxon>
    </lineage>
</organism>
<dbReference type="AlphaFoldDB" id="A0A6U2JJJ5"/>
<dbReference type="EMBL" id="HBED01051470">
    <property type="protein sequence ID" value="CAD8327690.1"/>
    <property type="molecule type" value="Transcribed_RNA"/>
</dbReference>
<accession>A0A6U2JJJ5</accession>
<dbReference type="EMBL" id="HBED01051472">
    <property type="protein sequence ID" value="CAD8327691.1"/>
    <property type="molecule type" value="Transcribed_RNA"/>
</dbReference>
<gene>
    <name evidence="1" type="ORF">TDUB1175_LOCUS26117</name>
    <name evidence="2" type="ORF">TDUB1175_LOCUS26118</name>
</gene>
<name>A0A6U2JJJ5_9STRA</name>